<feature type="domain" description="6-phosphogluconate dehydrogenase C-terminal" evidence="13">
    <location>
        <begin position="249"/>
        <end position="538"/>
    </location>
</feature>
<dbReference type="InterPro" id="IPR006114">
    <property type="entry name" value="6PGDH_C"/>
</dbReference>
<dbReference type="Gene3D" id="1.20.5.320">
    <property type="entry name" value="6-Phosphogluconate Dehydrogenase, domain 3"/>
    <property type="match status" value="1"/>
</dbReference>
<evidence type="ECO:0000256" key="5">
    <source>
        <dbReference type="ARBA" id="ARBA00013011"/>
    </source>
</evidence>
<comment type="similarity">
    <text evidence="3 11">Belongs to the 6-phosphogluconate dehydrogenase family.</text>
</comment>
<evidence type="ECO:0000256" key="8">
    <source>
        <dbReference type="ARBA" id="ARBA00023064"/>
    </source>
</evidence>
<dbReference type="SMART" id="SM01350">
    <property type="entry name" value="6PGD"/>
    <property type="match status" value="1"/>
</dbReference>
<dbReference type="GO" id="GO:0006098">
    <property type="term" value="P:pentose-phosphate shunt"/>
    <property type="evidence" value="ECO:0007669"/>
    <property type="project" value="UniProtKB-UniPathway"/>
</dbReference>
<dbReference type="FunFam" id="1.20.5.320:FF:000001">
    <property type="entry name" value="6-phosphogluconate dehydrogenase, decarboxylating"/>
    <property type="match status" value="1"/>
</dbReference>
<sequence length="538" mass="58500">MVNSGRSAFAQRSARRAASRPRANQAHGSSSPPVESWDDLSRADAAPIDTFSSRSRAPRAASASVNRRSSMSKQAIGVVGLAVMGRNLALNIESCGHAVSVYNRSRAKTDELIAEHPDKKLVPTYTLEEFVASLEKPRRILMMVKAGAGTDETIAQLRPLLEKGDILIDGGNTHFTDTIRRNQDLAKSGLHFIGTGVSGGEEGALKGPSIMPGGQKETYELVAPILTEIAAKAPDGEPCVAYMGPDGAGHFVKMVHNGIEYGDMQLIAESYDVLKRVAGLSNEELGKVYVEWNQGELDSYLIEITSKIFSKKDEETGKDLVDVILDRAAQKGTGKWTSQNALDLGAPLPLITEAVFARVLSSLKTQRVAASKVLTGPAPKFDGDRAAFVESVRRALYLSKIVSYAQGFAQLRAASDEYNWDLHYGEIAKIFRAGCIIRARFLQKITDAYKTNPDLANLLLDPYFSDIAAKYQDALREVVVAAVKAGIPVPVFSSAIAYFDGYQSERLPANLVQAQRDFFGAHTFERTDKQGSFHANWA</sequence>
<keyword evidence="8 11" id="KW-0311">Gluconate utilization</keyword>
<keyword evidence="11" id="KW-0521">NADP</keyword>
<dbReference type="InterPro" id="IPR006184">
    <property type="entry name" value="6PGdom_BS"/>
</dbReference>
<reference evidence="14 15" key="1">
    <citation type="submission" date="2011-09" db="EMBL/GenBank/DDBJ databases">
        <authorList>
            <person name="Carlier A."/>
        </authorList>
    </citation>
    <scope>NUCLEOTIDE SEQUENCE [LARGE SCALE GENOMIC DNA]</scope>
    <source>
        <strain evidence="14 15">UZHbot1</strain>
    </source>
</reference>
<evidence type="ECO:0000256" key="6">
    <source>
        <dbReference type="ARBA" id="ARBA00018193"/>
    </source>
</evidence>
<feature type="region of interest" description="Disordered" evidence="12">
    <location>
        <begin position="1"/>
        <end position="68"/>
    </location>
</feature>
<dbReference type="EC" id="1.1.1.44" evidence="5 11"/>
<evidence type="ECO:0000256" key="9">
    <source>
        <dbReference type="ARBA" id="ARBA00023126"/>
    </source>
</evidence>
<dbReference type="GO" id="GO:0019521">
    <property type="term" value="P:D-gluconate metabolic process"/>
    <property type="evidence" value="ECO:0007669"/>
    <property type="project" value="UniProtKB-KW"/>
</dbReference>
<dbReference type="FunFam" id="3.40.50.720:FF:000007">
    <property type="entry name" value="6-phosphogluconate dehydrogenase, decarboxylating"/>
    <property type="match status" value="1"/>
</dbReference>
<keyword evidence="15" id="KW-1185">Reference proteome</keyword>
<reference evidence="14 15" key="2">
    <citation type="submission" date="2011-10" db="EMBL/GenBank/DDBJ databases">
        <title>Draft genome sequence of Candidatus Burkholderia kirkii.</title>
        <authorList>
            <person name="Carlier A.L."/>
            <person name="Eberl L."/>
        </authorList>
    </citation>
    <scope>NUCLEOTIDE SEQUENCE [LARGE SCALE GENOMIC DNA]</scope>
    <source>
        <strain evidence="14 15">UZHbot1</strain>
    </source>
</reference>
<dbReference type="GO" id="GO:0004616">
    <property type="term" value="F:phosphogluconate dehydrogenase (decarboxylating) activity"/>
    <property type="evidence" value="ECO:0007669"/>
    <property type="project" value="UniProtKB-EC"/>
</dbReference>
<evidence type="ECO:0000313" key="15">
    <source>
        <dbReference type="Proteomes" id="UP000003511"/>
    </source>
</evidence>
<dbReference type="InterPro" id="IPR006115">
    <property type="entry name" value="6PGDH_NADP-bd"/>
</dbReference>
<dbReference type="BioCyc" id="CBUR1055526:G10QW-141-MONOMER"/>
<dbReference type="InterPro" id="IPR008927">
    <property type="entry name" value="6-PGluconate_DH-like_C_sf"/>
</dbReference>
<evidence type="ECO:0000256" key="11">
    <source>
        <dbReference type="RuleBase" id="RU000485"/>
    </source>
</evidence>
<name>G4MI67_9BURK</name>
<comment type="pathway">
    <text evidence="2 11">Carbohydrate degradation; pentose phosphate pathway; D-ribulose 5-phosphate from D-glucose 6-phosphate (oxidative stage): step 3/3.</text>
</comment>
<organism evidence="14 15">
    <name type="scientific">Candidatus Paraburkholderia kirkii UZHbot1</name>
    <dbReference type="NCBI Taxonomy" id="1055526"/>
    <lineage>
        <taxon>Bacteria</taxon>
        <taxon>Pseudomonadati</taxon>
        <taxon>Pseudomonadota</taxon>
        <taxon>Betaproteobacteria</taxon>
        <taxon>Burkholderiales</taxon>
        <taxon>Burkholderiaceae</taxon>
        <taxon>Paraburkholderia</taxon>
    </lineage>
</organism>
<dbReference type="NCBIfam" id="TIGR00873">
    <property type="entry name" value="gnd"/>
    <property type="match status" value="1"/>
</dbReference>
<evidence type="ECO:0000256" key="7">
    <source>
        <dbReference type="ARBA" id="ARBA00023002"/>
    </source>
</evidence>
<protein>
    <recommendedName>
        <fullName evidence="6 11">6-phosphogluconate dehydrogenase, decarboxylating</fullName>
        <ecNumber evidence="5 11">1.1.1.44</ecNumber>
    </recommendedName>
</protein>
<feature type="compositionally biased region" description="Low complexity" evidence="12">
    <location>
        <begin position="52"/>
        <end position="68"/>
    </location>
</feature>
<dbReference type="Proteomes" id="UP000003511">
    <property type="component" value="Unassembled WGS sequence"/>
</dbReference>
<dbReference type="Gene3D" id="1.10.1040.10">
    <property type="entry name" value="N-(1-d-carboxylethyl)-l-norvaline Dehydrogenase, domain 2"/>
    <property type="match status" value="1"/>
</dbReference>
<comment type="caution">
    <text evidence="14">The sequence shown here is derived from an EMBL/GenBank/DDBJ whole genome shotgun (WGS) entry which is preliminary data.</text>
</comment>
<feature type="compositionally biased region" description="Low complexity" evidence="12">
    <location>
        <begin position="1"/>
        <end position="12"/>
    </location>
</feature>
<evidence type="ECO:0000256" key="3">
    <source>
        <dbReference type="ARBA" id="ARBA00008419"/>
    </source>
</evidence>
<dbReference type="NCBIfam" id="NF006765">
    <property type="entry name" value="PRK09287.1"/>
    <property type="match status" value="1"/>
</dbReference>
<evidence type="ECO:0000256" key="4">
    <source>
        <dbReference type="ARBA" id="ARBA00011738"/>
    </source>
</evidence>
<dbReference type="PROSITE" id="PS00461">
    <property type="entry name" value="6PGD"/>
    <property type="match status" value="1"/>
</dbReference>
<evidence type="ECO:0000256" key="10">
    <source>
        <dbReference type="ARBA" id="ARBA00048640"/>
    </source>
</evidence>
<dbReference type="InterPro" id="IPR036291">
    <property type="entry name" value="NAD(P)-bd_dom_sf"/>
</dbReference>
<dbReference type="FunFam" id="1.10.1040.10:FF:000002">
    <property type="entry name" value="6-phosphogluconate dehydrogenase, decarboxylating"/>
    <property type="match status" value="1"/>
</dbReference>
<evidence type="ECO:0000313" key="14">
    <source>
        <dbReference type="EMBL" id="CCD40846.1"/>
    </source>
</evidence>
<dbReference type="AlphaFoldDB" id="G4MI67"/>
<dbReference type="PRINTS" id="PR00076">
    <property type="entry name" value="6PGDHDRGNASE"/>
</dbReference>
<proteinExistence type="inferred from homology"/>
<gene>
    <name evidence="14" type="ORF">BKIR_c8_3494</name>
</gene>
<dbReference type="InterPro" id="IPR006113">
    <property type="entry name" value="6PGDH_Gnd/GntZ"/>
</dbReference>
<dbReference type="Pfam" id="PF00393">
    <property type="entry name" value="6PGD"/>
    <property type="match status" value="1"/>
</dbReference>
<dbReference type="EMBL" id="CAFE01000263">
    <property type="protein sequence ID" value="CCD40846.1"/>
    <property type="molecule type" value="Genomic_DNA"/>
</dbReference>
<dbReference type="Gene3D" id="3.40.50.720">
    <property type="entry name" value="NAD(P)-binding Rossmann-like Domain"/>
    <property type="match status" value="1"/>
</dbReference>
<dbReference type="PANTHER" id="PTHR11811">
    <property type="entry name" value="6-PHOSPHOGLUCONATE DEHYDROGENASE"/>
    <property type="match status" value="1"/>
</dbReference>
<comment type="function">
    <text evidence="1">Catalyzes the oxidative decarboxylation of 6-phosphogluconate to ribulose 5-phosphate and CO(2), with concomitant reduction of NADP to NADPH.</text>
</comment>
<dbReference type="HOGENOM" id="CLU_024540_4_2_4"/>
<comment type="subunit">
    <text evidence="4">Homodimer.</text>
</comment>
<dbReference type="SUPFAM" id="SSF51735">
    <property type="entry name" value="NAD(P)-binding Rossmann-fold domains"/>
    <property type="match status" value="1"/>
</dbReference>
<dbReference type="InterPro" id="IPR006183">
    <property type="entry name" value="Pgluconate_DH"/>
</dbReference>
<evidence type="ECO:0000256" key="12">
    <source>
        <dbReference type="SAM" id="MobiDB-lite"/>
    </source>
</evidence>
<dbReference type="UniPathway" id="UPA00115">
    <property type="reaction ID" value="UER00410"/>
</dbReference>
<comment type="catalytic activity">
    <reaction evidence="10 11">
        <text>6-phospho-D-gluconate + NADP(+) = D-ribulose 5-phosphate + CO2 + NADPH</text>
        <dbReference type="Rhea" id="RHEA:10116"/>
        <dbReference type="ChEBI" id="CHEBI:16526"/>
        <dbReference type="ChEBI" id="CHEBI:57783"/>
        <dbReference type="ChEBI" id="CHEBI:58121"/>
        <dbReference type="ChEBI" id="CHEBI:58349"/>
        <dbReference type="ChEBI" id="CHEBI:58759"/>
        <dbReference type="EC" id="1.1.1.44"/>
    </reaction>
</comment>
<evidence type="ECO:0000259" key="13">
    <source>
        <dbReference type="SMART" id="SM01350"/>
    </source>
</evidence>
<dbReference type="Pfam" id="PF03446">
    <property type="entry name" value="NAD_binding_2"/>
    <property type="match status" value="1"/>
</dbReference>
<evidence type="ECO:0000256" key="1">
    <source>
        <dbReference type="ARBA" id="ARBA00002526"/>
    </source>
</evidence>
<dbReference type="SUPFAM" id="SSF48179">
    <property type="entry name" value="6-phosphogluconate dehydrogenase C-terminal domain-like"/>
    <property type="match status" value="1"/>
</dbReference>
<dbReference type="GO" id="GO:0050661">
    <property type="term" value="F:NADP binding"/>
    <property type="evidence" value="ECO:0007669"/>
    <property type="project" value="InterPro"/>
</dbReference>
<dbReference type="STRING" id="1055526.BKIR_c8_3494"/>
<dbReference type="InterPro" id="IPR013328">
    <property type="entry name" value="6PGD_dom2"/>
</dbReference>
<keyword evidence="7 11" id="KW-0560">Oxidoreductase</keyword>
<accession>G4MI67</accession>
<keyword evidence="9 11" id="KW-0570">Pentose shunt</keyword>
<evidence type="ECO:0000256" key="2">
    <source>
        <dbReference type="ARBA" id="ARBA00004874"/>
    </source>
</evidence>